<dbReference type="EMBL" id="OR343188">
    <property type="protein sequence ID" value="WNL49567.1"/>
    <property type="molecule type" value="Genomic_DNA"/>
</dbReference>
<accession>A0AA96EL13</accession>
<protein>
    <submittedName>
        <fullName evidence="1">Uncharacterized protein</fullName>
    </submittedName>
</protein>
<organism evidence="1">
    <name type="scientific">Marseillevirus sp</name>
    <dbReference type="NCBI Taxonomy" id="2809551"/>
    <lineage>
        <taxon>Viruses</taxon>
        <taxon>Varidnaviria</taxon>
        <taxon>Bamfordvirae</taxon>
        <taxon>Nucleocytoviricota</taxon>
        <taxon>Megaviricetes</taxon>
        <taxon>Pimascovirales</taxon>
        <taxon>Pimascovirales incertae sedis</taxon>
        <taxon>Marseilleviridae</taxon>
        <taxon>Marseillevirus</taxon>
    </lineage>
</organism>
<reference evidence="1" key="1">
    <citation type="submission" date="2023-07" db="EMBL/GenBank/DDBJ databases">
        <authorList>
            <person name="Xia Y."/>
        </authorList>
    </citation>
    <scope>NUCLEOTIDE SEQUENCE</scope>
    <source>
        <strain evidence="1">F</strain>
    </source>
</reference>
<name>A0AA96EL13_9VIRU</name>
<sequence length="113" mass="12935">MNKILYKAISAYGAERIYERFAKGRSSFPEQELVEWVTKPFPEGLGIPNSSGETLAFLLTELCFPFGGKKIVFADGMYHEKQIDKRTDEGDEIYIATQNIVECLEKIANRQFF</sequence>
<proteinExistence type="predicted"/>
<gene>
    <name evidence="1" type="ORF">MarFTMF_051</name>
</gene>
<evidence type="ECO:0000313" key="1">
    <source>
        <dbReference type="EMBL" id="WNL49567.1"/>
    </source>
</evidence>